<gene>
    <name evidence="8" type="ORF">CBF35_12920</name>
</gene>
<sequence>MKFTKEEKSWILYDWANSAYSLVIVTALLPIYFKFVAGNAGISDANSTAYWGYASAIGTLIVSLAAPILGTLADYQGYKKKLFSLFAICGMITTGALVLVPDQSWLALLVVYIISHIGFSGANVFYDGFLVDVTTDDQNDKVSSYGYGFGYIGSALLFIVVMILQLFGADLLGTQLVTKLSFILTALWWAVFSIPFFKNVHQIHGIPHDPQPIRTSLKRLGQTMKDIKDYRQIMFFLIAYFFYIDGVDTIFTMATAFGMDMGITSTTLIIILLVVNIVAFPFTILYSYLAKLFGTKPMILTAIVVYIGICIMAMFMSKPIHFWLLGLLVGSSQGGIQALSRSYFARIIPKERSNEFFGFYNIFGKFSAVLGPLIFGVMTQLTGKSQYGIASLICLFILGGVMLFLMPEGKVQD</sequence>
<feature type="transmembrane region" description="Helical" evidence="6">
    <location>
        <begin position="263"/>
        <end position="286"/>
    </location>
</feature>
<dbReference type="SUPFAM" id="SSF103473">
    <property type="entry name" value="MFS general substrate transporter"/>
    <property type="match status" value="1"/>
</dbReference>
<reference evidence="8 9" key="1">
    <citation type="submission" date="2017-05" db="EMBL/GenBank/DDBJ databases">
        <title>Vagococcus spp. assemblies.</title>
        <authorList>
            <person name="Gulvik C.A."/>
        </authorList>
    </citation>
    <scope>NUCLEOTIDE SEQUENCE [LARGE SCALE GENOMIC DNA]</scope>
    <source>
        <strain evidence="8 9">NCFB 2777</strain>
    </source>
</reference>
<keyword evidence="2" id="KW-0813">Transport</keyword>
<dbReference type="EMBL" id="NGJU01000022">
    <property type="protein sequence ID" value="RST92488.1"/>
    <property type="molecule type" value="Genomic_DNA"/>
</dbReference>
<feature type="transmembrane region" description="Helical" evidence="6">
    <location>
        <begin position="180"/>
        <end position="197"/>
    </location>
</feature>
<feature type="domain" description="Major facilitator superfamily (MFS) profile" evidence="7">
    <location>
        <begin position="232"/>
        <end position="413"/>
    </location>
</feature>
<comment type="subcellular location">
    <subcellularLocation>
        <location evidence="1">Cell membrane</location>
        <topology evidence="1">Multi-pass membrane protein</topology>
    </subcellularLocation>
</comment>
<evidence type="ECO:0000256" key="3">
    <source>
        <dbReference type="ARBA" id="ARBA00022692"/>
    </source>
</evidence>
<feature type="transmembrane region" description="Helical" evidence="6">
    <location>
        <begin position="147"/>
        <end position="168"/>
    </location>
</feature>
<dbReference type="OrthoDB" id="9768783at2"/>
<feature type="transmembrane region" description="Helical" evidence="6">
    <location>
        <begin position="106"/>
        <end position="126"/>
    </location>
</feature>
<evidence type="ECO:0000256" key="1">
    <source>
        <dbReference type="ARBA" id="ARBA00004651"/>
    </source>
</evidence>
<keyword evidence="5 6" id="KW-0472">Membrane</keyword>
<keyword evidence="9" id="KW-1185">Reference proteome</keyword>
<proteinExistence type="predicted"/>
<protein>
    <submittedName>
        <fullName evidence="8">MFS transporter</fullName>
    </submittedName>
</protein>
<dbReference type="InterPro" id="IPR050495">
    <property type="entry name" value="ATG22/LtaA_families"/>
</dbReference>
<feature type="transmembrane region" description="Helical" evidence="6">
    <location>
        <begin position="298"/>
        <end position="316"/>
    </location>
</feature>
<dbReference type="Proteomes" id="UP000287239">
    <property type="component" value="Unassembled WGS sequence"/>
</dbReference>
<feature type="transmembrane region" description="Helical" evidence="6">
    <location>
        <begin position="233"/>
        <end position="257"/>
    </location>
</feature>
<feature type="transmembrane region" description="Helical" evidence="6">
    <location>
        <begin position="322"/>
        <end position="344"/>
    </location>
</feature>
<dbReference type="GO" id="GO:0022857">
    <property type="term" value="F:transmembrane transporter activity"/>
    <property type="evidence" value="ECO:0007669"/>
    <property type="project" value="InterPro"/>
</dbReference>
<dbReference type="PROSITE" id="PS50850">
    <property type="entry name" value="MFS"/>
    <property type="match status" value="1"/>
</dbReference>
<keyword evidence="4 6" id="KW-1133">Transmembrane helix</keyword>
<evidence type="ECO:0000313" key="9">
    <source>
        <dbReference type="Proteomes" id="UP000287239"/>
    </source>
</evidence>
<dbReference type="GO" id="GO:0005886">
    <property type="term" value="C:plasma membrane"/>
    <property type="evidence" value="ECO:0007669"/>
    <property type="project" value="UniProtKB-SubCell"/>
</dbReference>
<dbReference type="AlphaFoldDB" id="A0A429ZFK8"/>
<dbReference type="PANTHER" id="PTHR23519:SF1">
    <property type="entry name" value="AUTOPHAGY-RELATED PROTEIN 22"/>
    <property type="match status" value="1"/>
</dbReference>
<evidence type="ECO:0000259" key="7">
    <source>
        <dbReference type="PROSITE" id="PS50850"/>
    </source>
</evidence>
<evidence type="ECO:0000256" key="2">
    <source>
        <dbReference type="ARBA" id="ARBA00022448"/>
    </source>
</evidence>
<evidence type="ECO:0000313" key="8">
    <source>
        <dbReference type="EMBL" id="RST92488.1"/>
    </source>
</evidence>
<dbReference type="RefSeq" id="WP_126781782.1">
    <property type="nucleotide sequence ID" value="NZ_CAUQJP010000068.1"/>
</dbReference>
<dbReference type="Gene3D" id="1.20.1250.20">
    <property type="entry name" value="MFS general substrate transporter like domains"/>
    <property type="match status" value="2"/>
</dbReference>
<comment type="caution">
    <text evidence="8">The sequence shown here is derived from an EMBL/GenBank/DDBJ whole genome shotgun (WGS) entry which is preliminary data.</text>
</comment>
<evidence type="ECO:0000256" key="5">
    <source>
        <dbReference type="ARBA" id="ARBA00023136"/>
    </source>
</evidence>
<keyword evidence="3 6" id="KW-0812">Transmembrane</keyword>
<organism evidence="8 9">
    <name type="scientific">Vagococcus salmoninarum</name>
    <dbReference type="NCBI Taxonomy" id="2739"/>
    <lineage>
        <taxon>Bacteria</taxon>
        <taxon>Bacillati</taxon>
        <taxon>Bacillota</taxon>
        <taxon>Bacilli</taxon>
        <taxon>Lactobacillales</taxon>
        <taxon>Enterococcaceae</taxon>
        <taxon>Vagococcus</taxon>
    </lineage>
</organism>
<feature type="transmembrane region" description="Helical" evidence="6">
    <location>
        <begin position="53"/>
        <end position="75"/>
    </location>
</feature>
<dbReference type="InterPro" id="IPR036259">
    <property type="entry name" value="MFS_trans_sf"/>
</dbReference>
<name>A0A429ZFK8_9ENTE</name>
<dbReference type="Pfam" id="PF11700">
    <property type="entry name" value="ATG22"/>
    <property type="match status" value="1"/>
</dbReference>
<feature type="transmembrane region" description="Helical" evidence="6">
    <location>
        <begin position="12"/>
        <end position="33"/>
    </location>
</feature>
<feature type="transmembrane region" description="Helical" evidence="6">
    <location>
        <begin position="82"/>
        <end position="100"/>
    </location>
</feature>
<dbReference type="InterPro" id="IPR024671">
    <property type="entry name" value="Atg22-like"/>
</dbReference>
<dbReference type="CDD" id="cd17482">
    <property type="entry name" value="MFS_YxiO_like"/>
    <property type="match status" value="1"/>
</dbReference>
<evidence type="ECO:0000256" key="6">
    <source>
        <dbReference type="SAM" id="Phobius"/>
    </source>
</evidence>
<dbReference type="InterPro" id="IPR020846">
    <property type="entry name" value="MFS_dom"/>
</dbReference>
<dbReference type="GeneID" id="98569246"/>
<dbReference type="PANTHER" id="PTHR23519">
    <property type="entry name" value="AUTOPHAGY-RELATED PROTEIN 22"/>
    <property type="match status" value="1"/>
</dbReference>
<feature type="transmembrane region" description="Helical" evidence="6">
    <location>
        <begin position="356"/>
        <end position="375"/>
    </location>
</feature>
<accession>A0A429ZFK8</accession>
<evidence type="ECO:0000256" key="4">
    <source>
        <dbReference type="ARBA" id="ARBA00022989"/>
    </source>
</evidence>
<feature type="transmembrane region" description="Helical" evidence="6">
    <location>
        <begin position="387"/>
        <end position="406"/>
    </location>
</feature>